<evidence type="ECO:0008006" key="4">
    <source>
        <dbReference type="Google" id="ProtNLM"/>
    </source>
</evidence>
<name>A0ABD3G7T5_9STRA</name>
<gene>
    <name evidence="2" type="ORF">V7S43_001556</name>
</gene>
<organism evidence="2 3">
    <name type="scientific">Phytophthora oleae</name>
    <dbReference type="NCBI Taxonomy" id="2107226"/>
    <lineage>
        <taxon>Eukaryota</taxon>
        <taxon>Sar</taxon>
        <taxon>Stramenopiles</taxon>
        <taxon>Oomycota</taxon>
        <taxon>Peronosporomycetes</taxon>
        <taxon>Peronosporales</taxon>
        <taxon>Peronosporaceae</taxon>
        <taxon>Phytophthora</taxon>
    </lineage>
</organism>
<dbReference type="EMBL" id="JBIMZQ010000002">
    <property type="protein sequence ID" value="KAL3673869.1"/>
    <property type="molecule type" value="Genomic_DNA"/>
</dbReference>
<feature type="region of interest" description="Disordered" evidence="1">
    <location>
        <begin position="1"/>
        <end position="25"/>
    </location>
</feature>
<evidence type="ECO:0000256" key="1">
    <source>
        <dbReference type="SAM" id="MobiDB-lite"/>
    </source>
</evidence>
<accession>A0ABD3G7T5</accession>
<evidence type="ECO:0000313" key="2">
    <source>
        <dbReference type="EMBL" id="KAL3673869.1"/>
    </source>
</evidence>
<feature type="compositionally biased region" description="Low complexity" evidence="1">
    <location>
        <begin position="1"/>
        <end position="13"/>
    </location>
</feature>
<dbReference type="Proteomes" id="UP001632037">
    <property type="component" value="Unassembled WGS sequence"/>
</dbReference>
<dbReference type="Gene3D" id="3.80.10.10">
    <property type="entry name" value="Ribonuclease Inhibitor"/>
    <property type="match status" value="1"/>
</dbReference>
<dbReference type="AlphaFoldDB" id="A0ABD3G7T5"/>
<reference evidence="2 3" key="1">
    <citation type="submission" date="2024-09" db="EMBL/GenBank/DDBJ databases">
        <title>Genome sequencing and assembly of Phytophthora oleae, isolate VK10A, causative agent of rot of olive drupes.</title>
        <authorList>
            <person name="Conti Taguali S."/>
            <person name="Riolo M."/>
            <person name="La Spada F."/>
            <person name="Cacciola S.O."/>
            <person name="Dionisio G."/>
        </authorList>
    </citation>
    <scope>NUCLEOTIDE SEQUENCE [LARGE SCALE GENOMIC DNA]</scope>
    <source>
        <strain evidence="2 3">VK10A</strain>
    </source>
</reference>
<dbReference type="InterPro" id="IPR032675">
    <property type="entry name" value="LRR_dom_sf"/>
</dbReference>
<sequence>MVAKRPSSSSESGSPPPPPPAPSGMSLSSLPLPLISLILEFDFYFIREDLTPISRRITETFGSDQLKDVALVCRSWYKAIDEIVALYRRDTLQLTLKFGTRVEVLAIRRQVQQRGRCVRDLRIRMGRSDGTRFLSGVWWWMEDREIPWDAIFSHLPGLKRLDLKSMPLESRHLPILLEMAAKYCLQVEMLQLPKKQEINVMVNCAAIERVVKVVRDAMQRWYLKGKCGGLKQLTMPTREEENRFQTSTRFIEDVIEFCPNMEYLDGYKYAVDELNDVSCEEKWAISLETWRLFNKTCKNLRDFRWVVVPFADPFFRVFGEHVKPNLKKLQLTSNLSWDYNDYFKHDGSTGYLTEKPGYGLLANDVVALFKGCPALIDLEISYDQLKNEESLTTMLDADLFGDKFWAAVVESCPLLQTVYMRDCSAYGGSRIVRPIHTFTDRGLLTLAKHSHLSSIELSAVCCSSDGILKYLQHVFKATDFAGGNRSLVVSLAGTMEHDTTQSHPFYHELVSLLKRIADASEEELDVTVCEPSVSAFNPHSSSVEYEWSISYMRDELKPLLEKVIDAHPKLDVHVVVCRDNEESFRRIDNVEFNWCPGGQEGDVFFEDEYLEGSDSNEEGSDEDDVFFDDDYEIVPADEVDDDEA</sequence>
<evidence type="ECO:0000313" key="3">
    <source>
        <dbReference type="Proteomes" id="UP001632037"/>
    </source>
</evidence>
<keyword evidence="3" id="KW-1185">Reference proteome</keyword>
<proteinExistence type="predicted"/>
<comment type="caution">
    <text evidence="2">The sequence shown here is derived from an EMBL/GenBank/DDBJ whole genome shotgun (WGS) entry which is preliminary data.</text>
</comment>
<dbReference type="SUPFAM" id="SSF52047">
    <property type="entry name" value="RNI-like"/>
    <property type="match status" value="1"/>
</dbReference>
<protein>
    <recommendedName>
        <fullName evidence="4">F-box domain-containing protein</fullName>
    </recommendedName>
</protein>